<dbReference type="Pfam" id="PF17917">
    <property type="entry name" value="RT_RNaseH"/>
    <property type="match status" value="1"/>
</dbReference>
<evidence type="ECO:0000256" key="5">
    <source>
        <dbReference type="ARBA" id="ARBA00022801"/>
    </source>
</evidence>
<evidence type="ECO:0000256" key="1">
    <source>
        <dbReference type="ARBA" id="ARBA00022679"/>
    </source>
</evidence>
<feature type="domain" description="Reverse transcriptase RNase H-like" evidence="8">
    <location>
        <begin position="190"/>
        <end position="288"/>
    </location>
</feature>
<evidence type="ECO:0000256" key="6">
    <source>
        <dbReference type="ARBA" id="ARBA00022918"/>
    </source>
</evidence>
<dbReference type="InterPro" id="IPR000477">
    <property type="entry name" value="RT_dom"/>
</dbReference>
<keyword evidence="5" id="KW-0378">Hydrolase</keyword>
<keyword evidence="1" id="KW-0808">Transferase</keyword>
<evidence type="ECO:0000259" key="7">
    <source>
        <dbReference type="Pfam" id="PF00078"/>
    </source>
</evidence>
<dbReference type="EMBL" id="CACVKT020007423">
    <property type="protein sequence ID" value="CAC5407757.1"/>
    <property type="molecule type" value="Genomic_DNA"/>
</dbReference>
<keyword evidence="10" id="KW-1185">Reference proteome</keyword>
<dbReference type="AlphaFoldDB" id="A0A6J8DJD9"/>
<organism evidence="9 10">
    <name type="scientific">Mytilus coruscus</name>
    <name type="common">Sea mussel</name>
    <dbReference type="NCBI Taxonomy" id="42192"/>
    <lineage>
        <taxon>Eukaryota</taxon>
        <taxon>Metazoa</taxon>
        <taxon>Spiralia</taxon>
        <taxon>Lophotrochozoa</taxon>
        <taxon>Mollusca</taxon>
        <taxon>Bivalvia</taxon>
        <taxon>Autobranchia</taxon>
        <taxon>Pteriomorphia</taxon>
        <taxon>Mytilida</taxon>
        <taxon>Mytiloidea</taxon>
        <taxon>Mytilidae</taxon>
        <taxon>Mytilinae</taxon>
        <taxon>Mytilus</taxon>
    </lineage>
</organism>
<dbReference type="SUPFAM" id="SSF56672">
    <property type="entry name" value="DNA/RNA polymerases"/>
    <property type="match status" value="1"/>
</dbReference>
<keyword evidence="4" id="KW-0255">Endonuclease</keyword>
<dbReference type="GO" id="GO:0004519">
    <property type="term" value="F:endonuclease activity"/>
    <property type="evidence" value="ECO:0007669"/>
    <property type="project" value="UniProtKB-KW"/>
</dbReference>
<dbReference type="InterPro" id="IPR043502">
    <property type="entry name" value="DNA/RNA_pol_sf"/>
</dbReference>
<dbReference type="PANTHER" id="PTHR37984:SF5">
    <property type="entry name" value="PROTEIN NYNRIN-LIKE"/>
    <property type="match status" value="1"/>
</dbReference>
<dbReference type="GO" id="GO:0003964">
    <property type="term" value="F:RNA-directed DNA polymerase activity"/>
    <property type="evidence" value="ECO:0007669"/>
    <property type="project" value="UniProtKB-KW"/>
</dbReference>
<dbReference type="GO" id="GO:0016787">
    <property type="term" value="F:hydrolase activity"/>
    <property type="evidence" value="ECO:0007669"/>
    <property type="project" value="UniProtKB-KW"/>
</dbReference>
<evidence type="ECO:0000256" key="3">
    <source>
        <dbReference type="ARBA" id="ARBA00022722"/>
    </source>
</evidence>
<keyword evidence="3" id="KW-0540">Nuclease</keyword>
<gene>
    <name evidence="9" type="ORF">MCOR_41203</name>
</gene>
<dbReference type="PANTHER" id="PTHR37984">
    <property type="entry name" value="PROTEIN CBG26694"/>
    <property type="match status" value="1"/>
</dbReference>
<dbReference type="CDD" id="cd01647">
    <property type="entry name" value="RT_LTR"/>
    <property type="match status" value="1"/>
</dbReference>
<evidence type="ECO:0000313" key="9">
    <source>
        <dbReference type="EMBL" id="CAC5407757.1"/>
    </source>
</evidence>
<keyword evidence="2" id="KW-0548">Nucleotidyltransferase</keyword>
<dbReference type="OrthoDB" id="116078at2759"/>
<dbReference type="FunFam" id="3.10.20.370:FF:000001">
    <property type="entry name" value="Retrovirus-related Pol polyprotein from transposon 17.6-like protein"/>
    <property type="match status" value="1"/>
</dbReference>
<evidence type="ECO:0000256" key="2">
    <source>
        <dbReference type="ARBA" id="ARBA00022695"/>
    </source>
</evidence>
<dbReference type="CDD" id="cd09274">
    <property type="entry name" value="RNase_HI_RT_Ty3"/>
    <property type="match status" value="1"/>
</dbReference>
<evidence type="ECO:0000313" key="10">
    <source>
        <dbReference type="Proteomes" id="UP000507470"/>
    </source>
</evidence>
<dbReference type="Gene3D" id="3.10.10.10">
    <property type="entry name" value="HIV Type 1 Reverse Transcriptase, subunit A, domain 1"/>
    <property type="match status" value="1"/>
</dbReference>
<dbReference type="InterPro" id="IPR041373">
    <property type="entry name" value="RT_RNaseH"/>
</dbReference>
<dbReference type="Gene3D" id="3.10.20.370">
    <property type="match status" value="1"/>
</dbReference>
<reference evidence="9 10" key="1">
    <citation type="submission" date="2020-06" db="EMBL/GenBank/DDBJ databases">
        <authorList>
            <person name="Li R."/>
            <person name="Bekaert M."/>
        </authorList>
    </citation>
    <scope>NUCLEOTIDE SEQUENCE [LARGE SCALE GENOMIC DNA]</scope>
    <source>
        <strain evidence="10">wild</strain>
    </source>
</reference>
<dbReference type="InterPro" id="IPR050951">
    <property type="entry name" value="Retrovirus_Pol_polyprotein"/>
</dbReference>
<accession>A0A6J8DJD9</accession>
<name>A0A6J8DJD9_MYTCO</name>
<dbReference type="Proteomes" id="UP000507470">
    <property type="component" value="Unassembled WGS sequence"/>
</dbReference>
<dbReference type="InterPro" id="IPR043128">
    <property type="entry name" value="Rev_trsase/Diguanyl_cyclase"/>
</dbReference>
<dbReference type="FunFam" id="3.30.70.270:FF:000020">
    <property type="entry name" value="Transposon Tf2-6 polyprotein-like Protein"/>
    <property type="match status" value="1"/>
</dbReference>
<protein>
    <submittedName>
        <fullName evidence="9">Uncharacterized protein</fullName>
    </submittedName>
</protein>
<sequence length="305" mass="34991">MAGIGIIEPSSSGWCAPIVMVTKKDGSIRFCCDFRKINHVTIKDCQSLPRINDSLAALSGCRWLSTCDLTSGCWQVSVAKEDKHKTAFAIEGGGHTVRENGIATDEEKIKAVKDWPIPKNVKQVRSFVRLCSYCRRFVPKCSSKAKPLHKLTELNTKFKWDEICQMSFDTLKQALISSPISAFPREEGLFIIDADTSQYGMGSVLSQIQDGIENVISYFSKTFSKPERQYCVTRKELFTMVSSIKNFHHYLYGRHFLVRTDHGAFRWLMNCKNPEGQMERWLEVLGTYDFEIRIELEEYIRMLMH</sequence>
<dbReference type="Pfam" id="PF00078">
    <property type="entry name" value="RVT_1"/>
    <property type="match status" value="1"/>
</dbReference>
<keyword evidence="6" id="KW-0695">RNA-directed DNA polymerase</keyword>
<proteinExistence type="predicted"/>
<evidence type="ECO:0000256" key="4">
    <source>
        <dbReference type="ARBA" id="ARBA00022759"/>
    </source>
</evidence>
<evidence type="ECO:0000259" key="8">
    <source>
        <dbReference type="Pfam" id="PF17917"/>
    </source>
</evidence>
<feature type="domain" description="Reverse transcriptase" evidence="7">
    <location>
        <begin position="22"/>
        <end position="91"/>
    </location>
</feature>
<dbReference type="Gene3D" id="3.30.70.270">
    <property type="match status" value="2"/>
</dbReference>